<dbReference type="KEGG" id="mclo:DK849_02375"/>
<dbReference type="SUPFAM" id="SSF140478">
    <property type="entry name" value="LemA-like"/>
    <property type="match status" value="1"/>
</dbReference>
<comment type="similarity">
    <text evidence="2">Belongs to the LemA family.</text>
</comment>
<keyword evidence="4" id="KW-1133">Transmembrane helix</keyword>
<reference evidence="7" key="1">
    <citation type="submission" date="2018-06" db="EMBL/GenBank/DDBJ databases">
        <title>Complete genome sequences of Mycoplasma anatis, M. anseris and M. cloacale type strains.</title>
        <authorList>
            <person name="Grozner D."/>
            <person name="Forro B."/>
            <person name="Sulyok K.M."/>
            <person name="Marton S."/>
            <person name="Kreizinger Z."/>
            <person name="Banyai K."/>
            <person name="Gyuranecz M."/>
        </authorList>
    </citation>
    <scope>NUCLEOTIDE SEQUENCE [LARGE SCALE GENOMIC DNA]</scope>
    <source>
        <strain evidence="7">NCTC 10199</strain>
    </source>
</reference>
<evidence type="ECO:0000256" key="3">
    <source>
        <dbReference type="ARBA" id="ARBA00022692"/>
    </source>
</evidence>
<dbReference type="Proteomes" id="UP000249865">
    <property type="component" value="Chromosome"/>
</dbReference>
<dbReference type="RefSeq" id="WP_029330651.1">
    <property type="nucleotide sequence ID" value="NZ_CP030103.1"/>
</dbReference>
<dbReference type="Pfam" id="PF04011">
    <property type="entry name" value="LemA"/>
    <property type="match status" value="1"/>
</dbReference>
<evidence type="ECO:0000256" key="5">
    <source>
        <dbReference type="ARBA" id="ARBA00023136"/>
    </source>
</evidence>
<keyword evidence="5" id="KW-0472">Membrane</keyword>
<dbReference type="AlphaFoldDB" id="A0A2Z4LM89"/>
<gene>
    <name evidence="6" type="ORF">DK849_02375</name>
</gene>
<proteinExistence type="inferred from homology"/>
<evidence type="ECO:0000256" key="2">
    <source>
        <dbReference type="ARBA" id="ARBA00008854"/>
    </source>
</evidence>
<keyword evidence="7" id="KW-1185">Reference proteome</keyword>
<dbReference type="PANTHER" id="PTHR34478:SF1">
    <property type="entry name" value="PROTEIN LEMA"/>
    <property type="match status" value="1"/>
</dbReference>
<dbReference type="InterPro" id="IPR023353">
    <property type="entry name" value="LemA-like_dom_sf"/>
</dbReference>
<dbReference type="InterPro" id="IPR007156">
    <property type="entry name" value="MamQ_LemA"/>
</dbReference>
<keyword evidence="3" id="KW-0812">Transmembrane</keyword>
<comment type="subcellular location">
    <subcellularLocation>
        <location evidence="1">Membrane</location>
        <topology evidence="1">Single-pass membrane protein</topology>
    </subcellularLocation>
</comment>
<sequence>MLFDTRQTDGNESFKPQVDNSIKPAKATGGQKFGFILLCIITLGIFYLAAGIPKRNHLLRRMNDIQEAASTIQASQKKRRDILLKLMDSVKGYSKFEKETLEQITKYRSKIEEISNETDKVKVESIISEATRAINIQFERYPDLKASAHYMQLSSEIVIQEEEIYSAIRNYNYRARTFNQEIYTFYTVVIAEKLGLYNQPLFKASEAETQDVDTSSLWK</sequence>
<evidence type="ECO:0000313" key="6">
    <source>
        <dbReference type="EMBL" id="AWX42892.1"/>
    </source>
</evidence>
<evidence type="ECO:0000313" key="7">
    <source>
        <dbReference type="Proteomes" id="UP000249865"/>
    </source>
</evidence>
<dbReference type="PANTHER" id="PTHR34478">
    <property type="entry name" value="PROTEIN LEMA"/>
    <property type="match status" value="1"/>
</dbReference>
<dbReference type="GO" id="GO:0016020">
    <property type="term" value="C:membrane"/>
    <property type="evidence" value="ECO:0007669"/>
    <property type="project" value="UniProtKB-SubCell"/>
</dbReference>
<evidence type="ECO:0000256" key="1">
    <source>
        <dbReference type="ARBA" id="ARBA00004167"/>
    </source>
</evidence>
<protein>
    <submittedName>
        <fullName evidence="6">LemA family protein</fullName>
    </submittedName>
</protein>
<accession>A0A2Z4LM89</accession>
<evidence type="ECO:0000256" key="4">
    <source>
        <dbReference type="ARBA" id="ARBA00022989"/>
    </source>
</evidence>
<dbReference type="Gene3D" id="1.20.1440.20">
    <property type="entry name" value="LemA-like domain"/>
    <property type="match status" value="1"/>
</dbReference>
<name>A0A2Z4LM89_9BACT</name>
<organism evidence="6 7">
    <name type="scientific">Metamycoplasma cloacale</name>
    <dbReference type="NCBI Taxonomy" id="92401"/>
    <lineage>
        <taxon>Bacteria</taxon>
        <taxon>Bacillati</taxon>
        <taxon>Mycoplasmatota</taxon>
        <taxon>Mycoplasmoidales</taxon>
        <taxon>Metamycoplasmataceae</taxon>
        <taxon>Metamycoplasma</taxon>
    </lineage>
</organism>
<dbReference type="OrthoDB" id="384498at2"/>
<dbReference type="EMBL" id="CP030103">
    <property type="protein sequence ID" value="AWX42892.1"/>
    <property type="molecule type" value="Genomic_DNA"/>
</dbReference>